<gene>
    <name evidence="7" type="ORF">C7449_10646</name>
</gene>
<dbReference type="PANTHER" id="PTHR24567">
    <property type="entry name" value="CRP FAMILY TRANSCRIPTIONAL REGULATORY PROTEIN"/>
    <property type="match status" value="1"/>
</dbReference>
<feature type="domain" description="Cyclic nucleotide-binding" evidence="5">
    <location>
        <begin position="29"/>
        <end position="88"/>
    </location>
</feature>
<evidence type="ECO:0000256" key="3">
    <source>
        <dbReference type="ARBA" id="ARBA00023163"/>
    </source>
</evidence>
<dbReference type="EMBL" id="PZZZ01000006">
    <property type="protein sequence ID" value="PTM93361.1"/>
    <property type="molecule type" value="Genomic_DNA"/>
</dbReference>
<evidence type="ECO:0000313" key="7">
    <source>
        <dbReference type="EMBL" id="PTM93361.1"/>
    </source>
</evidence>
<dbReference type="InterPro" id="IPR050397">
    <property type="entry name" value="Env_Response_Regulators"/>
</dbReference>
<keyword evidence="8" id="KW-1185">Reference proteome</keyword>
<dbReference type="GO" id="GO:0005829">
    <property type="term" value="C:cytosol"/>
    <property type="evidence" value="ECO:0007669"/>
    <property type="project" value="TreeGrafter"/>
</dbReference>
<dbReference type="Gene3D" id="1.10.10.10">
    <property type="entry name" value="Winged helix-like DNA-binding domain superfamily/Winged helix DNA-binding domain"/>
    <property type="match status" value="1"/>
</dbReference>
<dbReference type="CDD" id="cd00092">
    <property type="entry name" value="HTH_CRP"/>
    <property type="match status" value="1"/>
</dbReference>
<protein>
    <submittedName>
        <fullName evidence="7">CRP/FNR family nitrogen fixation transcriptional regulator</fullName>
    </submittedName>
</protein>
<evidence type="ECO:0000256" key="4">
    <source>
        <dbReference type="SAM" id="MobiDB-lite"/>
    </source>
</evidence>
<dbReference type="InterPro" id="IPR036390">
    <property type="entry name" value="WH_DNA-bd_sf"/>
</dbReference>
<dbReference type="InterPro" id="IPR000595">
    <property type="entry name" value="cNMP-bd_dom"/>
</dbReference>
<evidence type="ECO:0000256" key="1">
    <source>
        <dbReference type="ARBA" id="ARBA00023015"/>
    </source>
</evidence>
<accession>A0A2T5B2Z9</accession>
<dbReference type="PRINTS" id="PR00034">
    <property type="entry name" value="HTHCRP"/>
</dbReference>
<dbReference type="PROSITE" id="PS51063">
    <property type="entry name" value="HTH_CRP_2"/>
    <property type="match status" value="1"/>
</dbReference>
<dbReference type="GO" id="GO:0003700">
    <property type="term" value="F:DNA-binding transcription factor activity"/>
    <property type="evidence" value="ECO:0007669"/>
    <property type="project" value="TreeGrafter"/>
</dbReference>
<comment type="caution">
    <text evidence="7">The sequence shown here is derived from an EMBL/GenBank/DDBJ whole genome shotgun (WGS) entry which is preliminary data.</text>
</comment>
<dbReference type="GO" id="GO:0003677">
    <property type="term" value="F:DNA binding"/>
    <property type="evidence" value="ECO:0007669"/>
    <property type="project" value="UniProtKB-KW"/>
</dbReference>
<dbReference type="CDD" id="cd00038">
    <property type="entry name" value="CAP_ED"/>
    <property type="match status" value="1"/>
</dbReference>
<dbReference type="Gene3D" id="2.60.120.10">
    <property type="entry name" value="Jelly Rolls"/>
    <property type="match status" value="1"/>
</dbReference>
<feature type="domain" description="HTH crp-type" evidence="6">
    <location>
        <begin position="151"/>
        <end position="223"/>
    </location>
</feature>
<feature type="compositionally biased region" description="Polar residues" evidence="4">
    <location>
        <begin position="1"/>
        <end position="12"/>
    </location>
</feature>
<dbReference type="SMART" id="SM00100">
    <property type="entry name" value="cNMP"/>
    <property type="match status" value="1"/>
</dbReference>
<dbReference type="RefSeq" id="WP_108003710.1">
    <property type="nucleotide sequence ID" value="NZ_JBHEEX010000005.1"/>
</dbReference>
<evidence type="ECO:0000259" key="5">
    <source>
        <dbReference type="PROSITE" id="PS50042"/>
    </source>
</evidence>
<dbReference type="Pfam" id="PF00027">
    <property type="entry name" value="cNMP_binding"/>
    <property type="match status" value="1"/>
</dbReference>
<evidence type="ECO:0000259" key="6">
    <source>
        <dbReference type="PROSITE" id="PS51063"/>
    </source>
</evidence>
<dbReference type="SUPFAM" id="SSF51206">
    <property type="entry name" value="cAMP-binding domain-like"/>
    <property type="match status" value="1"/>
</dbReference>
<dbReference type="PANTHER" id="PTHR24567:SF75">
    <property type="entry name" value="FUMARATE AND NITRATE REDUCTION REGULATORY PROTEIN"/>
    <property type="match status" value="1"/>
</dbReference>
<feature type="region of interest" description="Disordered" evidence="4">
    <location>
        <begin position="1"/>
        <end position="21"/>
    </location>
</feature>
<dbReference type="Proteomes" id="UP000241247">
    <property type="component" value="Unassembled WGS sequence"/>
</dbReference>
<keyword evidence="3" id="KW-0804">Transcription</keyword>
<dbReference type="OrthoDB" id="667966at2"/>
<organism evidence="7 8">
    <name type="scientific">Mycoplana dimorpha</name>
    <dbReference type="NCBI Taxonomy" id="28320"/>
    <lineage>
        <taxon>Bacteria</taxon>
        <taxon>Pseudomonadati</taxon>
        <taxon>Pseudomonadota</taxon>
        <taxon>Alphaproteobacteria</taxon>
        <taxon>Hyphomicrobiales</taxon>
        <taxon>Rhizobiaceae</taxon>
        <taxon>Mycoplana</taxon>
    </lineage>
</organism>
<dbReference type="AlphaFoldDB" id="A0A2T5B2Z9"/>
<dbReference type="PROSITE" id="PS50042">
    <property type="entry name" value="CNMP_BINDING_3"/>
    <property type="match status" value="1"/>
</dbReference>
<dbReference type="InterPro" id="IPR014710">
    <property type="entry name" value="RmlC-like_jellyroll"/>
</dbReference>
<dbReference type="InterPro" id="IPR012318">
    <property type="entry name" value="HTH_CRP"/>
</dbReference>
<name>A0A2T5B2Z9_MYCDI</name>
<evidence type="ECO:0000313" key="8">
    <source>
        <dbReference type="Proteomes" id="UP000241247"/>
    </source>
</evidence>
<evidence type="ECO:0000256" key="2">
    <source>
        <dbReference type="ARBA" id="ARBA00023125"/>
    </source>
</evidence>
<keyword evidence="1" id="KW-0805">Transcription regulation</keyword>
<dbReference type="SUPFAM" id="SSF46785">
    <property type="entry name" value="Winged helix' DNA-binding domain"/>
    <property type="match status" value="1"/>
</dbReference>
<sequence>MLHFQRSTSPNETVAPLRPLPDTGLGAPDALHSIAHVRRLRRNQEIFDEDEHGDSWYCVVAGAVREYVVQSDGRRQIIDILLPGDFFGFTLRSHRWFGAQAVAEETTIECYPRQKVEVLADKEPSVAHEIRAQCFQAIERLESQMLVAGTMTSQGKVRAFLAYFCDRLACVQGDGAPLPISRYDIADMLGISVETVCRAFTELQERGLITLQGPRRITVKGSPTRCCCAEIDDGQGN</sequence>
<proteinExistence type="predicted"/>
<dbReference type="InterPro" id="IPR018490">
    <property type="entry name" value="cNMP-bd_dom_sf"/>
</dbReference>
<keyword evidence="2" id="KW-0238">DNA-binding</keyword>
<dbReference type="Pfam" id="PF13545">
    <property type="entry name" value="HTH_Crp_2"/>
    <property type="match status" value="1"/>
</dbReference>
<dbReference type="InterPro" id="IPR036388">
    <property type="entry name" value="WH-like_DNA-bd_sf"/>
</dbReference>
<reference evidence="7 8" key="1">
    <citation type="submission" date="2018-04" db="EMBL/GenBank/DDBJ databases">
        <title>Genomic Encyclopedia of Type Strains, Phase IV (KMG-IV): sequencing the most valuable type-strain genomes for metagenomic binning, comparative biology and taxonomic classification.</title>
        <authorList>
            <person name="Goeker M."/>
        </authorList>
    </citation>
    <scope>NUCLEOTIDE SEQUENCE [LARGE SCALE GENOMIC DNA]</scope>
    <source>
        <strain evidence="7 8">DSM 7138</strain>
    </source>
</reference>
<dbReference type="SMART" id="SM00419">
    <property type="entry name" value="HTH_CRP"/>
    <property type="match status" value="1"/>
</dbReference>